<dbReference type="Proteomes" id="UP000008021">
    <property type="component" value="Chromosome 1"/>
</dbReference>
<name>A0A0E0BWA8_9ORYZ</name>
<accession>A0A0E0BWA8</accession>
<dbReference type="HOGENOM" id="CLU_2100905_0_0_1"/>
<sequence>MKTVLLCRAIAAAIFHVLLREEDSSVFLLLNGGDVPKGRSLSVVCVAAAGEAELYTMAVSGGAPGALSLSVSGSVPRVRRWVRYPTGGFLFVPDAYLRASGGSVSVTVHVKKLPPPELEEDTTAA</sequence>
<evidence type="ECO:0000313" key="2">
    <source>
        <dbReference type="Proteomes" id="UP000008021"/>
    </source>
</evidence>
<protein>
    <submittedName>
        <fullName evidence="1">Uncharacterized protein</fullName>
    </submittedName>
</protein>
<dbReference type="EnsemblPlants" id="OMERI01G00960.1">
    <property type="protein sequence ID" value="OMERI01G00960.1"/>
    <property type="gene ID" value="OMERI01G00960"/>
</dbReference>
<evidence type="ECO:0000313" key="1">
    <source>
        <dbReference type="EnsemblPlants" id="OMERI01G00960.1"/>
    </source>
</evidence>
<dbReference type="AlphaFoldDB" id="A0A0E0BWA8"/>
<reference evidence="1" key="2">
    <citation type="submission" date="2018-05" db="EMBL/GenBank/DDBJ databases">
        <title>OmerRS3 (Oryza meridionalis Reference Sequence Version 3).</title>
        <authorList>
            <person name="Zhang J."/>
            <person name="Kudrna D."/>
            <person name="Lee S."/>
            <person name="Talag J."/>
            <person name="Welchert J."/>
            <person name="Wing R.A."/>
        </authorList>
    </citation>
    <scope>NUCLEOTIDE SEQUENCE [LARGE SCALE GENOMIC DNA]</scope>
    <source>
        <strain evidence="1">cv. OR44</strain>
    </source>
</reference>
<proteinExistence type="predicted"/>
<dbReference type="Gramene" id="OMERI01G00960.1">
    <property type="protein sequence ID" value="OMERI01G00960.1"/>
    <property type="gene ID" value="OMERI01G00960"/>
</dbReference>
<dbReference type="STRING" id="40149.A0A0E0BWA8"/>
<keyword evidence="2" id="KW-1185">Reference proteome</keyword>
<reference evidence="1" key="1">
    <citation type="submission" date="2015-04" db="UniProtKB">
        <authorList>
            <consortium name="EnsemblPlants"/>
        </authorList>
    </citation>
    <scope>IDENTIFICATION</scope>
</reference>
<organism evidence="1">
    <name type="scientific">Oryza meridionalis</name>
    <dbReference type="NCBI Taxonomy" id="40149"/>
    <lineage>
        <taxon>Eukaryota</taxon>
        <taxon>Viridiplantae</taxon>
        <taxon>Streptophyta</taxon>
        <taxon>Embryophyta</taxon>
        <taxon>Tracheophyta</taxon>
        <taxon>Spermatophyta</taxon>
        <taxon>Magnoliopsida</taxon>
        <taxon>Liliopsida</taxon>
        <taxon>Poales</taxon>
        <taxon>Poaceae</taxon>
        <taxon>BOP clade</taxon>
        <taxon>Oryzoideae</taxon>
        <taxon>Oryzeae</taxon>
        <taxon>Oryzinae</taxon>
        <taxon>Oryza</taxon>
    </lineage>
</organism>